<evidence type="ECO:0000313" key="4">
    <source>
        <dbReference type="Proteomes" id="UP000034683"/>
    </source>
</evidence>
<name>A0A0G0DHC3_9BACT</name>
<reference evidence="3 4" key="1">
    <citation type="journal article" date="2015" name="Nature">
        <title>rRNA introns, odd ribosomes, and small enigmatic genomes across a large radiation of phyla.</title>
        <authorList>
            <person name="Brown C.T."/>
            <person name="Hug L.A."/>
            <person name="Thomas B.C."/>
            <person name="Sharon I."/>
            <person name="Castelle C.J."/>
            <person name="Singh A."/>
            <person name="Wilkins M.J."/>
            <person name="Williams K.H."/>
            <person name="Banfield J.F."/>
        </authorList>
    </citation>
    <scope>NUCLEOTIDE SEQUENCE [LARGE SCALE GENOMIC DNA]</scope>
</reference>
<evidence type="ECO:0000256" key="1">
    <source>
        <dbReference type="SAM" id="Phobius"/>
    </source>
</evidence>
<keyword evidence="1" id="KW-1133">Transmembrane helix</keyword>
<organism evidence="3 4">
    <name type="scientific">Candidatus Nomurabacteria bacterium GW2011_GWA2_35_80</name>
    <dbReference type="NCBI Taxonomy" id="1618733"/>
    <lineage>
        <taxon>Bacteria</taxon>
        <taxon>Candidatus Nomuraibacteriota</taxon>
    </lineage>
</organism>
<feature type="signal peptide" evidence="2">
    <location>
        <begin position="1"/>
        <end position="21"/>
    </location>
</feature>
<dbReference type="Proteomes" id="UP000034683">
    <property type="component" value="Unassembled WGS sequence"/>
</dbReference>
<dbReference type="InterPro" id="IPR043993">
    <property type="entry name" value="T4SS_pilin"/>
</dbReference>
<comment type="caution">
    <text evidence="3">The sequence shown here is derived from an EMBL/GenBank/DDBJ whole genome shotgun (WGS) entry which is preliminary data.</text>
</comment>
<dbReference type="AlphaFoldDB" id="A0A0G0DHC3"/>
<feature type="transmembrane region" description="Helical" evidence="1">
    <location>
        <begin position="45"/>
        <end position="63"/>
    </location>
</feature>
<feature type="transmembrane region" description="Helical" evidence="1">
    <location>
        <begin position="84"/>
        <end position="104"/>
    </location>
</feature>
<keyword evidence="1" id="KW-0472">Membrane</keyword>
<evidence type="ECO:0008006" key="5">
    <source>
        <dbReference type="Google" id="ProtNLM"/>
    </source>
</evidence>
<evidence type="ECO:0000313" key="3">
    <source>
        <dbReference type="EMBL" id="KKP88141.1"/>
    </source>
</evidence>
<keyword evidence="2" id="KW-0732">Signal</keyword>
<evidence type="ECO:0000256" key="2">
    <source>
        <dbReference type="SAM" id="SignalP"/>
    </source>
</evidence>
<keyword evidence="1" id="KW-0812">Transmembrane</keyword>
<dbReference type="Pfam" id="PF18895">
    <property type="entry name" value="T4SS_pilin"/>
    <property type="match status" value="1"/>
</dbReference>
<sequence>MKKKLIGLSSLVGFAPFVALAQNATGCDSVELGTVQSIICKFGNILDTLIPVLIVLGVVYFVWGVVQYVISSEEEAKQKGKMRMIYGIIGLVVIVAMWGLVGIVKRTFDLDQPTNISIPTVPF</sequence>
<protein>
    <recommendedName>
        <fullName evidence="5">TrbC/VIRB2 family protein</fullName>
    </recommendedName>
</protein>
<gene>
    <name evidence="3" type="ORF">UR92_C0012G0019</name>
</gene>
<dbReference type="EMBL" id="LBRA01000012">
    <property type="protein sequence ID" value="KKP88141.1"/>
    <property type="molecule type" value="Genomic_DNA"/>
</dbReference>
<proteinExistence type="predicted"/>
<accession>A0A0G0DHC3</accession>
<feature type="chain" id="PRO_5002531837" description="TrbC/VIRB2 family protein" evidence="2">
    <location>
        <begin position="22"/>
        <end position="123"/>
    </location>
</feature>